<gene>
    <name evidence="2" type="ORF">BDBG_16163</name>
</gene>
<dbReference type="OrthoDB" id="435038at2759"/>
<evidence type="ECO:0000313" key="2">
    <source>
        <dbReference type="EMBL" id="OAT03998.1"/>
    </source>
</evidence>
<protein>
    <recommendedName>
        <fullName evidence="4">6-phosphogluconate dehydrogenase NADP-binding domain-containing protein</fullName>
    </recommendedName>
</protein>
<dbReference type="VEuPathDB" id="FungiDB:BDBG_16163"/>
<proteinExistence type="predicted"/>
<evidence type="ECO:0000256" key="1">
    <source>
        <dbReference type="SAM" id="MobiDB-lite"/>
    </source>
</evidence>
<dbReference type="AlphaFoldDB" id="A0A179U9J8"/>
<dbReference type="STRING" id="559298.A0A179U9J8"/>
<dbReference type="GeneID" id="8510657"/>
<accession>A0A179U9J8</accession>
<dbReference type="Gene3D" id="3.40.50.720">
    <property type="entry name" value="NAD(P)-binding Rossmann-like Domain"/>
    <property type="match status" value="1"/>
</dbReference>
<dbReference type="KEGG" id="bgh:BDBG_16163"/>
<name>A0A179U9J8_BLAGS</name>
<evidence type="ECO:0000313" key="3">
    <source>
        <dbReference type="Proteomes" id="UP000002038"/>
    </source>
</evidence>
<sequence length="94" mass="10063">MAEQVAWIGLGNMGRLCIQLTKPTSDPGDGQEPRRQISPPNSPNSLNRTQSRARDVASTLARPVTIAPTVTEAVGSSTIIFTCFSDDHAVIETL</sequence>
<dbReference type="RefSeq" id="XP_031575935.1">
    <property type="nucleotide sequence ID" value="XM_031724166.1"/>
</dbReference>
<feature type="region of interest" description="Disordered" evidence="1">
    <location>
        <begin position="19"/>
        <end position="55"/>
    </location>
</feature>
<evidence type="ECO:0008006" key="4">
    <source>
        <dbReference type="Google" id="ProtNLM"/>
    </source>
</evidence>
<reference evidence="3" key="1">
    <citation type="journal article" date="2015" name="PLoS Genet.">
        <title>The dynamic genome and transcriptome of the human fungal pathogen Blastomyces and close relative Emmonsia.</title>
        <authorList>
            <person name="Munoz J.F."/>
            <person name="Gauthier G.M."/>
            <person name="Desjardins C.A."/>
            <person name="Gallo J.E."/>
            <person name="Holder J."/>
            <person name="Sullivan T.D."/>
            <person name="Marty A.J."/>
            <person name="Carmen J.C."/>
            <person name="Chen Z."/>
            <person name="Ding L."/>
            <person name="Gujja S."/>
            <person name="Magrini V."/>
            <person name="Misas E."/>
            <person name="Mitreva M."/>
            <person name="Priest M."/>
            <person name="Saif S."/>
            <person name="Whiston E.A."/>
            <person name="Young S."/>
            <person name="Zeng Q."/>
            <person name="Goldman W.E."/>
            <person name="Mardis E.R."/>
            <person name="Taylor J.W."/>
            <person name="McEwen J.G."/>
            <person name="Clay O.K."/>
            <person name="Klein B.S."/>
            <person name="Cuomo C.A."/>
        </authorList>
    </citation>
    <scope>NUCLEOTIDE SEQUENCE [LARGE SCALE GENOMIC DNA]</scope>
    <source>
        <strain evidence="3">SLH14081</strain>
    </source>
</reference>
<dbReference type="EMBL" id="GG657448">
    <property type="protein sequence ID" value="OAT03998.1"/>
    <property type="molecule type" value="Genomic_DNA"/>
</dbReference>
<dbReference type="Proteomes" id="UP000002038">
    <property type="component" value="Unassembled WGS sequence"/>
</dbReference>
<organism evidence="2 3">
    <name type="scientific">Blastomyces gilchristii (strain SLH14081)</name>
    <name type="common">Blastomyces dermatitidis</name>
    <dbReference type="NCBI Taxonomy" id="559298"/>
    <lineage>
        <taxon>Eukaryota</taxon>
        <taxon>Fungi</taxon>
        <taxon>Dikarya</taxon>
        <taxon>Ascomycota</taxon>
        <taxon>Pezizomycotina</taxon>
        <taxon>Eurotiomycetes</taxon>
        <taxon>Eurotiomycetidae</taxon>
        <taxon>Onygenales</taxon>
        <taxon>Ajellomycetaceae</taxon>
        <taxon>Blastomyces</taxon>
    </lineage>
</organism>
<keyword evidence="3" id="KW-1185">Reference proteome</keyword>